<keyword evidence="1" id="KW-0472">Membrane</keyword>
<reference evidence="2" key="1">
    <citation type="submission" date="2022-05" db="EMBL/GenBank/DDBJ databases">
        <title>An RpoN-dependent PEP-CTERM gene is involved in floc formation of an Aquincola tertiaricarbonis strain.</title>
        <authorList>
            <person name="Qiu D."/>
            <person name="Xia M."/>
        </authorList>
    </citation>
    <scope>NUCLEOTIDE SEQUENCE</scope>
    <source>
        <strain evidence="2">RN12</strain>
    </source>
</reference>
<keyword evidence="3" id="KW-1185">Reference proteome</keyword>
<feature type="transmembrane region" description="Helical" evidence="1">
    <location>
        <begin position="20"/>
        <end position="39"/>
    </location>
</feature>
<protein>
    <recommendedName>
        <fullName evidence="4">Glycerate kinase</fullName>
    </recommendedName>
</protein>
<sequence>MDPRFGWPLAAVAIALGWWQWGWQGLVLGLTMVSFWLVMQFTRAMKVMRAAGRSPVGHVKSALMLSTQLQAGLRMLDVVVLTKSLGEQTSTQPEVWRWTDSGGDTIDLHFGGNGRLERWTLQRAPSEAAAEAETASL</sequence>
<accession>A0ABY4SEE3</accession>
<organism evidence="2 3">
    <name type="scientific">Aquincola tertiaricarbonis</name>
    <dbReference type="NCBI Taxonomy" id="391953"/>
    <lineage>
        <taxon>Bacteria</taxon>
        <taxon>Pseudomonadati</taxon>
        <taxon>Pseudomonadota</taxon>
        <taxon>Betaproteobacteria</taxon>
        <taxon>Burkholderiales</taxon>
        <taxon>Sphaerotilaceae</taxon>
        <taxon>Aquincola</taxon>
    </lineage>
</organism>
<dbReference type="RefSeq" id="WP_250198491.1">
    <property type="nucleotide sequence ID" value="NZ_CP097636.1"/>
</dbReference>
<evidence type="ECO:0000256" key="1">
    <source>
        <dbReference type="SAM" id="Phobius"/>
    </source>
</evidence>
<dbReference type="Proteomes" id="UP001056201">
    <property type="component" value="Chromosome 2"/>
</dbReference>
<gene>
    <name evidence="2" type="ORF">MW290_14810</name>
</gene>
<proteinExistence type="predicted"/>
<name>A0ABY4SEE3_AQUTE</name>
<evidence type="ECO:0008006" key="4">
    <source>
        <dbReference type="Google" id="ProtNLM"/>
    </source>
</evidence>
<dbReference type="EMBL" id="CP097636">
    <property type="protein sequence ID" value="URI10287.1"/>
    <property type="molecule type" value="Genomic_DNA"/>
</dbReference>
<keyword evidence="1" id="KW-0812">Transmembrane</keyword>
<evidence type="ECO:0000313" key="3">
    <source>
        <dbReference type="Proteomes" id="UP001056201"/>
    </source>
</evidence>
<keyword evidence="1" id="KW-1133">Transmembrane helix</keyword>
<evidence type="ECO:0000313" key="2">
    <source>
        <dbReference type="EMBL" id="URI10287.1"/>
    </source>
</evidence>